<evidence type="ECO:0000313" key="2">
    <source>
        <dbReference type="Proteomes" id="UP000887565"/>
    </source>
</evidence>
<protein>
    <submittedName>
        <fullName evidence="3">Uncharacterized protein</fullName>
    </submittedName>
</protein>
<dbReference type="WBParaSite" id="nRc.2.0.1.t01006-RA">
    <property type="protein sequence ID" value="nRc.2.0.1.t01006-RA"/>
    <property type="gene ID" value="nRc.2.0.1.g01006"/>
</dbReference>
<organism evidence="2 3">
    <name type="scientific">Romanomermis culicivorax</name>
    <name type="common">Nematode worm</name>
    <dbReference type="NCBI Taxonomy" id="13658"/>
    <lineage>
        <taxon>Eukaryota</taxon>
        <taxon>Metazoa</taxon>
        <taxon>Ecdysozoa</taxon>
        <taxon>Nematoda</taxon>
        <taxon>Enoplea</taxon>
        <taxon>Dorylaimia</taxon>
        <taxon>Mermithida</taxon>
        <taxon>Mermithoidea</taxon>
        <taxon>Mermithidae</taxon>
        <taxon>Romanomermis</taxon>
    </lineage>
</organism>
<dbReference type="Proteomes" id="UP000887565">
    <property type="component" value="Unplaced"/>
</dbReference>
<sequence>MAPEPSTSEVPEAAAADDTARMEEVD</sequence>
<reference evidence="3" key="1">
    <citation type="submission" date="2022-11" db="UniProtKB">
        <authorList>
            <consortium name="WormBaseParasite"/>
        </authorList>
    </citation>
    <scope>IDENTIFICATION</scope>
</reference>
<name>A0A915HI63_ROMCU</name>
<feature type="region of interest" description="Disordered" evidence="1">
    <location>
        <begin position="1"/>
        <end position="26"/>
    </location>
</feature>
<dbReference type="AlphaFoldDB" id="A0A915HI63"/>
<evidence type="ECO:0000256" key="1">
    <source>
        <dbReference type="SAM" id="MobiDB-lite"/>
    </source>
</evidence>
<evidence type="ECO:0000313" key="3">
    <source>
        <dbReference type="WBParaSite" id="nRc.2.0.1.t01006-RA"/>
    </source>
</evidence>
<keyword evidence="2" id="KW-1185">Reference proteome</keyword>
<accession>A0A915HI63</accession>
<proteinExistence type="predicted"/>